<comment type="similarity">
    <text evidence="2">Belongs to the monovalent cation:proton antiporter 1 (CPA1) transporter (TC 2.A.36) family.</text>
</comment>
<keyword evidence="4 7" id="KW-1133">Transmembrane helix</keyword>
<evidence type="ECO:0000256" key="4">
    <source>
        <dbReference type="ARBA" id="ARBA00022989"/>
    </source>
</evidence>
<evidence type="ECO:0000256" key="6">
    <source>
        <dbReference type="SAM" id="MobiDB-lite"/>
    </source>
</evidence>
<evidence type="ECO:0000256" key="2">
    <source>
        <dbReference type="ARBA" id="ARBA00007367"/>
    </source>
</evidence>
<feature type="transmembrane region" description="Helical" evidence="7">
    <location>
        <begin position="575"/>
        <end position="594"/>
    </location>
</feature>
<feature type="transmembrane region" description="Helical" evidence="7">
    <location>
        <begin position="1021"/>
        <end position="1049"/>
    </location>
</feature>
<feature type="transmembrane region" description="Helical" evidence="7">
    <location>
        <begin position="285"/>
        <end position="304"/>
    </location>
</feature>
<evidence type="ECO:0000256" key="3">
    <source>
        <dbReference type="ARBA" id="ARBA00022692"/>
    </source>
</evidence>
<feature type="compositionally biased region" description="Polar residues" evidence="6">
    <location>
        <begin position="1095"/>
        <end position="1106"/>
    </location>
</feature>
<organism evidence="9 10">
    <name type="scientific">Opisthorchis viverrini</name>
    <name type="common">Southeast Asian liver fluke</name>
    <dbReference type="NCBI Taxonomy" id="6198"/>
    <lineage>
        <taxon>Eukaryota</taxon>
        <taxon>Metazoa</taxon>
        <taxon>Spiralia</taxon>
        <taxon>Lophotrochozoa</taxon>
        <taxon>Platyhelminthes</taxon>
        <taxon>Trematoda</taxon>
        <taxon>Digenea</taxon>
        <taxon>Opisthorchiida</taxon>
        <taxon>Opisthorchiata</taxon>
        <taxon>Opisthorchiidae</taxon>
        <taxon>Opisthorchis</taxon>
    </lineage>
</organism>
<feature type="compositionally biased region" description="Polar residues" evidence="6">
    <location>
        <begin position="31"/>
        <end position="46"/>
    </location>
</feature>
<evidence type="ECO:0000313" key="10">
    <source>
        <dbReference type="Proteomes" id="UP000243686"/>
    </source>
</evidence>
<evidence type="ECO:0000256" key="7">
    <source>
        <dbReference type="SAM" id="Phobius"/>
    </source>
</evidence>
<dbReference type="PANTHER" id="PTHR31102:SF1">
    <property type="entry name" value="CATION_H+ EXCHANGER DOMAIN-CONTAINING PROTEIN"/>
    <property type="match status" value="1"/>
</dbReference>
<protein>
    <recommendedName>
        <fullName evidence="8">Cation/H+ exchanger transmembrane domain-containing protein</fullName>
    </recommendedName>
</protein>
<feature type="domain" description="Cation/H+ exchanger transmembrane" evidence="8">
    <location>
        <begin position="380"/>
        <end position="570"/>
    </location>
</feature>
<feature type="transmembrane region" description="Helical" evidence="7">
    <location>
        <begin position="310"/>
        <end position="330"/>
    </location>
</feature>
<name>A0A1S8WJH4_OPIVI</name>
<reference evidence="9 10" key="1">
    <citation type="submission" date="2015-03" db="EMBL/GenBank/DDBJ databases">
        <title>Draft genome of the nematode, Opisthorchis viverrini.</title>
        <authorList>
            <person name="Mitreva M."/>
        </authorList>
    </citation>
    <scope>NUCLEOTIDE SEQUENCE [LARGE SCALE GENOMIC DNA]</scope>
    <source>
        <strain evidence="9">Khon Kaen</strain>
    </source>
</reference>
<feature type="transmembrane region" description="Helical" evidence="7">
    <location>
        <begin position="951"/>
        <end position="972"/>
    </location>
</feature>
<dbReference type="EMBL" id="KV906538">
    <property type="protein sequence ID" value="OON14592.1"/>
    <property type="molecule type" value="Genomic_DNA"/>
</dbReference>
<sequence length="1112" mass="120993">MNSVNSGQHVETDGEAEEELQSNGRILPVASTPNEQNPATRPTIVSNKEEDHQVPVRASDGGANTETVSLSRATESRVKYSSQESRASADVEDPLTHFPLYDLRKQNYPQPEAKSLPTAQQDGALHQVGPGHLRKRIHPMCDPHGQNRSNDEDEIEDQQSLQCRSSSSKWCSTCKKWCRTCPRRLRPPQWLTRGLMFLYRHLSAMTTYALFVLAVYSTILSIMPNVALPPICRRVAVPEDNQKQTVNGSTATISTTIAVESADLTEGPGYSLDPNYVEALECRRGAALSVIIYYAFGFVCGELMELLHLPGLLGMLVGGLALRNIGAFALPYRIFHEGLLPNGSYPLSQVGHNFPKHSDDNALFPVRDYKVQLAALLVVNPELSGTLRQLALTTILTRAGLGIDPTTLRAVFGSVFRLAFIPCIAEAFTLMIVTRFLIGWPWAWGAILGFVCAAVSPAVIVPNMMRLEVTGWGVRQGIPTLVVAASSMDDVIAITGFGVALAVCLATGKSLTEALLHGPLEAFGGAAFGTAVGSLLCLFPPPKLEHSHLIRGILLMCFAITGLSGSVLLDVAGAGALACLTLAFVVATCWRAGYPWRLTQSEMMLDSEDPDSCGSPIFQSSDDEQNRGGPKPSVVSETMTEKAFGRNAFGRGVPKANRRPVTELDTTSLRKISAQDDESVVPDHDPTFKRRQHKESGASSILESLVEYHPYYCSILQQQYRNSMRKEHQGASNRSSMSKKGLKSLHGGDLPALAVAVAATGTERRPSGTTVIPFPVRGTKPRASRRFSLPEPTAHYELESFTVSPAFRRDMGSTSSRSSNQKLSKYRRRILSPNFREQYAAMHSQPVEKLDEKEELEDEYMTQAQKPKETELYAEKESEKNVNAFGSSTAITNGADSLVALPATPQERGLTCLNSMRQTLAAVWWFVQPVLFTLIGAEVNLFRLAGGSTGVGVSCLLIALLVRVAATVMAVLPSKMNMKERLFVGLSWLPKATVQAAVGPVALDTARKLHASPEIIGYGELVLTLAAIAILISAPLGAILIPLTAPYLLQQDLTATQVMVAQTRRRKKPESSPHPPPVQVTKSTTLPPLPERPVGTQSHTLSVNYHSTEELH</sequence>
<feature type="region of interest" description="Disordered" evidence="6">
    <location>
        <begin position="1"/>
        <end position="90"/>
    </location>
</feature>
<keyword evidence="3 7" id="KW-0812">Transmembrane</keyword>
<feature type="transmembrane region" description="Helical" evidence="7">
    <location>
        <begin position="923"/>
        <end position="945"/>
    </location>
</feature>
<evidence type="ECO:0000259" key="8">
    <source>
        <dbReference type="Pfam" id="PF00999"/>
    </source>
</evidence>
<feature type="compositionally biased region" description="Polar residues" evidence="6">
    <location>
        <begin position="62"/>
        <end position="86"/>
    </location>
</feature>
<dbReference type="InterPro" id="IPR051843">
    <property type="entry name" value="CPA1_transporter"/>
</dbReference>
<feature type="region of interest" description="Disordered" evidence="6">
    <location>
        <begin position="1061"/>
        <end position="1112"/>
    </location>
</feature>
<dbReference type="GO" id="GO:0016020">
    <property type="term" value="C:membrane"/>
    <property type="evidence" value="ECO:0007669"/>
    <property type="project" value="UniProtKB-SubCell"/>
</dbReference>
<feature type="region of interest" description="Disordered" evidence="6">
    <location>
        <begin position="726"/>
        <end position="745"/>
    </location>
</feature>
<evidence type="ECO:0000256" key="5">
    <source>
        <dbReference type="ARBA" id="ARBA00023136"/>
    </source>
</evidence>
<keyword evidence="10" id="KW-1185">Reference proteome</keyword>
<dbReference type="GO" id="GO:1902600">
    <property type="term" value="P:proton transmembrane transport"/>
    <property type="evidence" value="ECO:0007669"/>
    <property type="project" value="InterPro"/>
</dbReference>
<dbReference type="AlphaFoldDB" id="A0A1S8WJH4"/>
<evidence type="ECO:0000256" key="1">
    <source>
        <dbReference type="ARBA" id="ARBA00004141"/>
    </source>
</evidence>
<keyword evidence="5 7" id="KW-0472">Membrane</keyword>
<comment type="subcellular location">
    <subcellularLocation>
        <location evidence="1">Membrane</location>
        <topology evidence="1">Multi-pass membrane protein</topology>
    </subcellularLocation>
</comment>
<dbReference type="Pfam" id="PF00999">
    <property type="entry name" value="Na_H_Exchanger"/>
    <property type="match status" value="2"/>
</dbReference>
<dbReference type="GO" id="GO:0015297">
    <property type="term" value="F:antiporter activity"/>
    <property type="evidence" value="ECO:0007669"/>
    <property type="project" value="InterPro"/>
</dbReference>
<feature type="domain" description="Cation/H+ exchanger transmembrane" evidence="8">
    <location>
        <begin position="914"/>
        <end position="1041"/>
    </location>
</feature>
<feature type="transmembrane region" description="Helical" evidence="7">
    <location>
        <begin position="442"/>
        <end position="461"/>
    </location>
</feature>
<feature type="transmembrane region" description="Helical" evidence="7">
    <location>
        <begin position="208"/>
        <end position="228"/>
    </location>
</feature>
<dbReference type="InterPro" id="IPR006153">
    <property type="entry name" value="Cation/H_exchanger_TM"/>
</dbReference>
<feature type="region of interest" description="Disordered" evidence="6">
    <location>
        <begin position="674"/>
        <end position="695"/>
    </location>
</feature>
<gene>
    <name evidence="9" type="ORF">X801_09615</name>
</gene>
<accession>A0A1S8WJH4</accession>
<feature type="transmembrane region" description="Helical" evidence="7">
    <location>
        <begin position="552"/>
        <end position="569"/>
    </location>
</feature>
<evidence type="ECO:0000313" key="9">
    <source>
        <dbReference type="EMBL" id="OON14592.1"/>
    </source>
</evidence>
<feature type="transmembrane region" description="Helical" evidence="7">
    <location>
        <begin position="415"/>
        <end position="436"/>
    </location>
</feature>
<dbReference type="Proteomes" id="UP000243686">
    <property type="component" value="Unassembled WGS sequence"/>
</dbReference>
<proteinExistence type="inferred from homology"/>
<feature type="region of interest" description="Disordered" evidence="6">
    <location>
        <begin position="605"/>
        <end position="640"/>
    </location>
</feature>
<feature type="transmembrane region" description="Helical" evidence="7">
    <location>
        <begin position="520"/>
        <end position="540"/>
    </location>
</feature>
<feature type="region of interest" description="Disordered" evidence="6">
    <location>
        <begin position="134"/>
        <end position="154"/>
    </location>
</feature>
<dbReference type="PANTHER" id="PTHR31102">
    <property type="match status" value="1"/>
</dbReference>
<feature type="transmembrane region" description="Helical" evidence="7">
    <location>
        <begin position="481"/>
        <end position="508"/>
    </location>
</feature>